<reference evidence="1 2" key="1">
    <citation type="journal article" date="2013" name="PLoS ONE">
        <title>Cultivation and Complete Genome Sequencing of Gloeobacter kilaueensis sp. nov., from a Lava Cave in Kilauea Caldera, Hawai'i.</title>
        <authorList>
            <person name="Saw J.H."/>
            <person name="Schatz M."/>
            <person name="Brown M.V."/>
            <person name="Kunkel D.D."/>
            <person name="Foster J.S."/>
            <person name="Shick H."/>
            <person name="Christensen S."/>
            <person name="Hou S."/>
            <person name="Wan X."/>
            <person name="Donachie S.P."/>
        </authorList>
    </citation>
    <scope>NUCLEOTIDE SEQUENCE [LARGE SCALE GENOMIC DNA]</scope>
    <source>
        <strain evidence="2">JS</strain>
    </source>
</reference>
<evidence type="ECO:0000313" key="2">
    <source>
        <dbReference type="Proteomes" id="UP000017396"/>
    </source>
</evidence>
<dbReference type="EMBL" id="CP003587">
    <property type="protein sequence ID" value="AGY57948.1"/>
    <property type="molecule type" value="Genomic_DNA"/>
</dbReference>
<gene>
    <name evidence="1" type="ORF">GKIL_1702</name>
</gene>
<accession>U5QGF3</accession>
<proteinExistence type="predicted"/>
<dbReference type="Proteomes" id="UP000017396">
    <property type="component" value="Chromosome"/>
</dbReference>
<dbReference type="KEGG" id="glj:GKIL_1702"/>
<organism evidence="1 2">
    <name type="scientific">Gloeobacter kilaueensis (strain ATCC BAA-2537 / CCAP 1431/1 / ULC 316 / JS1)</name>
    <dbReference type="NCBI Taxonomy" id="1183438"/>
    <lineage>
        <taxon>Bacteria</taxon>
        <taxon>Bacillati</taxon>
        <taxon>Cyanobacteriota</taxon>
        <taxon>Cyanophyceae</taxon>
        <taxon>Gloeobacterales</taxon>
        <taxon>Gloeobacteraceae</taxon>
        <taxon>Gloeobacter</taxon>
    </lineage>
</organism>
<dbReference type="AlphaFoldDB" id="U5QGF3"/>
<protein>
    <submittedName>
        <fullName evidence="1">Uncharacterized protein</fullName>
    </submittedName>
</protein>
<evidence type="ECO:0000313" key="1">
    <source>
        <dbReference type="EMBL" id="AGY57948.1"/>
    </source>
</evidence>
<sequence>MSDIRNVAYQQSTEERLHRLRSLVKAVEETADKVSKPVGSQFFQPQVPALPTT</sequence>
<keyword evidence="2" id="KW-1185">Reference proteome</keyword>
<dbReference type="HOGENOM" id="CLU_3062015_0_0_3"/>
<name>U5QGF3_GLOK1</name>
<dbReference type="RefSeq" id="WP_023173067.1">
    <property type="nucleotide sequence ID" value="NC_022600.1"/>
</dbReference>